<reference evidence="2" key="2">
    <citation type="submission" date="2023-06" db="EMBL/GenBank/DDBJ databases">
        <authorList>
            <consortium name="Lawrence Berkeley National Laboratory"/>
            <person name="Haridas S."/>
            <person name="Hensen N."/>
            <person name="Bonometti L."/>
            <person name="Westerberg I."/>
            <person name="Brannstrom I.O."/>
            <person name="Guillou S."/>
            <person name="Cros-Aarteil S."/>
            <person name="Calhoun S."/>
            <person name="Kuo A."/>
            <person name="Mondo S."/>
            <person name="Pangilinan J."/>
            <person name="Riley R."/>
            <person name="LaButti K."/>
            <person name="Andreopoulos B."/>
            <person name="Lipzen A."/>
            <person name="Chen C."/>
            <person name="Yanf M."/>
            <person name="Daum C."/>
            <person name="Ng V."/>
            <person name="Clum A."/>
            <person name="Steindorff A."/>
            <person name="Ohm R."/>
            <person name="Martin F."/>
            <person name="Silar P."/>
            <person name="Natvig D."/>
            <person name="Lalanne C."/>
            <person name="Gautier V."/>
            <person name="Ament-velasquez S.L."/>
            <person name="Kruys A."/>
            <person name="Hutchinson M.I."/>
            <person name="Powell A.J."/>
            <person name="Barry K."/>
            <person name="Miller A.N."/>
            <person name="Grigoriev I.V."/>
            <person name="Debuchy R."/>
            <person name="Gladieux P."/>
            <person name="Thoren M.H."/>
            <person name="Johannesson H."/>
        </authorList>
    </citation>
    <scope>NUCLEOTIDE SEQUENCE</scope>
    <source>
        <strain evidence="2">CBS 232.78</strain>
    </source>
</reference>
<evidence type="ECO:0000313" key="2">
    <source>
        <dbReference type="EMBL" id="KAK3391143.1"/>
    </source>
</evidence>
<comment type="caution">
    <text evidence="2">The sequence shown here is derived from an EMBL/GenBank/DDBJ whole genome shotgun (WGS) entry which is preliminary data.</text>
</comment>
<dbReference type="AlphaFoldDB" id="A0AAE0P0H2"/>
<dbReference type="Proteomes" id="UP001285441">
    <property type="component" value="Unassembled WGS sequence"/>
</dbReference>
<feature type="region of interest" description="Disordered" evidence="1">
    <location>
        <begin position="473"/>
        <end position="493"/>
    </location>
</feature>
<sequence>MSQTPVHQDVPPTPLPTGCLANSLSSPTWQLSHFARSESDGNTELRFQVDDNMRGGTSYCVADLTSRELVAGTCKNTNTNSLMVFELDNTPSASRLQLNQTWACNDNAQKKDVSFFGTGSTALPLNNTPSELRIPVRLLAPVELSPYIPPPPPGHDIPGCLQRSLSGGSWTVSNFTWRTGGYKASYPFDFSGIQRYAPAPFIQLDLTNSAAPSALALTCIQTSGASGLANISQEYSVPFVPFAYNGPAWYSCMQDEQRKRPDGRYLPWTSILVNYTERTLSVDQTWYCDDEDPAVPIQIVATGTTPIPNLICADRPSIEQDAAEQMGSPYLASTPLVNGTSCTSLSSPFSIPQTISSKQTMQPHTLHLPNPSRFAPDICTVASFSPDKQHFQLDTWSQIKWWYTTEAEDRAWMSFYVNAADGGTSQYVYDNTGIYRELRCWPGPDARLNRASPNLYDPGWWFDCGVNPSQGNNRGGKANWHPVRSSSPVSTGKGGTTWIDTGVLSVEATWGCDELSPEKL</sequence>
<name>A0AAE0P0H2_9PEZI</name>
<dbReference type="EMBL" id="JAULSW010000002">
    <property type="protein sequence ID" value="KAK3391143.1"/>
    <property type="molecule type" value="Genomic_DNA"/>
</dbReference>
<gene>
    <name evidence="2" type="ORF">B0H63DRAFT_539786</name>
</gene>
<evidence type="ECO:0000313" key="3">
    <source>
        <dbReference type="Proteomes" id="UP001285441"/>
    </source>
</evidence>
<accession>A0AAE0P0H2</accession>
<proteinExistence type="predicted"/>
<evidence type="ECO:0000256" key="1">
    <source>
        <dbReference type="SAM" id="MobiDB-lite"/>
    </source>
</evidence>
<evidence type="ECO:0008006" key="4">
    <source>
        <dbReference type="Google" id="ProtNLM"/>
    </source>
</evidence>
<organism evidence="2 3">
    <name type="scientific">Podospora didyma</name>
    <dbReference type="NCBI Taxonomy" id="330526"/>
    <lineage>
        <taxon>Eukaryota</taxon>
        <taxon>Fungi</taxon>
        <taxon>Dikarya</taxon>
        <taxon>Ascomycota</taxon>
        <taxon>Pezizomycotina</taxon>
        <taxon>Sordariomycetes</taxon>
        <taxon>Sordariomycetidae</taxon>
        <taxon>Sordariales</taxon>
        <taxon>Podosporaceae</taxon>
        <taxon>Podospora</taxon>
    </lineage>
</organism>
<keyword evidence="3" id="KW-1185">Reference proteome</keyword>
<protein>
    <recommendedName>
        <fullName evidence="4">AA1-like domain-containing protein</fullName>
    </recommendedName>
</protein>
<reference evidence="2" key="1">
    <citation type="journal article" date="2023" name="Mol. Phylogenet. Evol.">
        <title>Genome-scale phylogeny and comparative genomics of the fungal order Sordariales.</title>
        <authorList>
            <person name="Hensen N."/>
            <person name="Bonometti L."/>
            <person name="Westerberg I."/>
            <person name="Brannstrom I.O."/>
            <person name="Guillou S."/>
            <person name="Cros-Aarteil S."/>
            <person name="Calhoun S."/>
            <person name="Haridas S."/>
            <person name="Kuo A."/>
            <person name="Mondo S."/>
            <person name="Pangilinan J."/>
            <person name="Riley R."/>
            <person name="LaButti K."/>
            <person name="Andreopoulos B."/>
            <person name="Lipzen A."/>
            <person name="Chen C."/>
            <person name="Yan M."/>
            <person name="Daum C."/>
            <person name="Ng V."/>
            <person name="Clum A."/>
            <person name="Steindorff A."/>
            <person name="Ohm R.A."/>
            <person name="Martin F."/>
            <person name="Silar P."/>
            <person name="Natvig D.O."/>
            <person name="Lalanne C."/>
            <person name="Gautier V."/>
            <person name="Ament-Velasquez S.L."/>
            <person name="Kruys A."/>
            <person name="Hutchinson M.I."/>
            <person name="Powell A.J."/>
            <person name="Barry K."/>
            <person name="Miller A.N."/>
            <person name="Grigoriev I.V."/>
            <person name="Debuchy R."/>
            <person name="Gladieux P."/>
            <person name="Hiltunen Thoren M."/>
            <person name="Johannesson H."/>
        </authorList>
    </citation>
    <scope>NUCLEOTIDE SEQUENCE</scope>
    <source>
        <strain evidence="2">CBS 232.78</strain>
    </source>
</reference>